<proteinExistence type="predicted"/>
<dbReference type="AlphaFoldDB" id="A0A9P6NMN2"/>
<dbReference type="OrthoDB" id="2502685at2759"/>
<protein>
    <submittedName>
        <fullName evidence="1">Uncharacterized protein</fullName>
    </submittedName>
</protein>
<evidence type="ECO:0000313" key="1">
    <source>
        <dbReference type="EMBL" id="KAG0148362.1"/>
    </source>
</evidence>
<keyword evidence="2" id="KW-1185">Reference proteome</keyword>
<sequence length="87" mass="9961">MDGYKRKRWVILKNEMKQLWGAGLEPSYTLEDVFLLCSEMKKNGGITAYSAYFRFQSKFKTMVTYLKSSGQMGEGDSVSQGTSWKNP</sequence>
<dbReference type="Proteomes" id="UP000886653">
    <property type="component" value="Unassembled WGS sequence"/>
</dbReference>
<organism evidence="1 2">
    <name type="scientific">Cronartium quercuum f. sp. fusiforme G11</name>
    <dbReference type="NCBI Taxonomy" id="708437"/>
    <lineage>
        <taxon>Eukaryota</taxon>
        <taxon>Fungi</taxon>
        <taxon>Dikarya</taxon>
        <taxon>Basidiomycota</taxon>
        <taxon>Pucciniomycotina</taxon>
        <taxon>Pucciniomycetes</taxon>
        <taxon>Pucciniales</taxon>
        <taxon>Coleosporiaceae</taxon>
        <taxon>Cronartium</taxon>
    </lineage>
</organism>
<comment type="caution">
    <text evidence="1">The sequence shown here is derived from an EMBL/GenBank/DDBJ whole genome shotgun (WGS) entry which is preliminary data.</text>
</comment>
<name>A0A9P6NMN2_9BASI</name>
<dbReference type="EMBL" id="MU167238">
    <property type="protein sequence ID" value="KAG0148362.1"/>
    <property type="molecule type" value="Genomic_DNA"/>
</dbReference>
<accession>A0A9P6NMN2</accession>
<evidence type="ECO:0000313" key="2">
    <source>
        <dbReference type="Proteomes" id="UP000886653"/>
    </source>
</evidence>
<reference evidence="1" key="1">
    <citation type="submission" date="2013-11" db="EMBL/GenBank/DDBJ databases">
        <title>Genome sequence of the fusiform rust pathogen reveals effectors for host alternation and coevolution with pine.</title>
        <authorList>
            <consortium name="DOE Joint Genome Institute"/>
            <person name="Smith K."/>
            <person name="Pendleton A."/>
            <person name="Kubisiak T."/>
            <person name="Anderson C."/>
            <person name="Salamov A."/>
            <person name="Aerts A."/>
            <person name="Riley R."/>
            <person name="Clum A."/>
            <person name="Lindquist E."/>
            <person name="Ence D."/>
            <person name="Campbell M."/>
            <person name="Kronenberg Z."/>
            <person name="Feau N."/>
            <person name="Dhillon B."/>
            <person name="Hamelin R."/>
            <person name="Burleigh J."/>
            <person name="Smith J."/>
            <person name="Yandell M."/>
            <person name="Nelson C."/>
            <person name="Grigoriev I."/>
            <person name="Davis J."/>
        </authorList>
    </citation>
    <scope>NUCLEOTIDE SEQUENCE</scope>
    <source>
        <strain evidence="1">G11</strain>
    </source>
</reference>
<gene>
    <name evidence="1" type="ORF">CROQUDRAFT_41614</name>
</gene>